<dbReference type="Pfam" id="PF05751">
    <property type="entry name" value="FixH"/>
    <property type="match status" value="1"/>
</dbReference>
<sequence length="163" mass="17969">MIAMLQRIFAPNPFTGWHFLAIILAFFCVIISVNLFMAWNATNSWTGLVVKNSYVASQHFNEVTAEKRRQLAMGWKAVPEYSEGVLTLIMHDAAQEPIEDAIITARLGRPSFEAQDHTVQFAEGEAGTYAGSTDLASGVWNADVTVTGAGGDVWTRTLRFTVQ</sequence>
<evidence type="ECO:0000313" key="2">
    <source>
        <dbReference type="EMBL" id="RKF05604.1"/>
    </source>
</evidence>
<organism evidence="2 3">
    <name type="scientific">Oceaniradius stylonematis</name>
    <dbReference type="NCBI Taxonomy" id="2184161"/>
    <lineage>
        <taxon>Bacteria</taxon>
        <taxon>Pseudomonadati</taxon>
        <taxon>Pseudomonadota</taxon>
        <taxon>Alphaproteobacteria</taxon>
        <taxon>Hyphomicrobiales</taxon>
        <taxon>Ahrensiaceae</taxon>
        <taxon>Oceaniradius</taxon>
    </lineage>
</organism>
<comment type="caution">
    <text evidence="2">The sequence shown here is derived from an EMBL/GenBank/DDBJ whole genome shotgun (WGS) entry which is preliminary data.</text>
</comment>
<protein>
    <submittedName>
        <fullName evidence="2">Cytochrome oxidase</fullName>
    </submittedName>
</protein>
<feature type="transmembrane region" description="Helical" evidence="1">
    <location>
        <begin position="17"/>
        <end position="39"/>
    </location>
</feature>
<name>A0A3A8AG16_9HYPH</name>
<keyword evidence="3" id="KW-1185">Reference proteome</keyword>
<keyword evidence="1" id="KW-0472">Membrane</keyword>
<dbReference type="EMBL" id="QFWV02000008">
    <property type="protein sequence ID" value="RKF05604.1"/>
    <property type="molecule type" value="Genomic_DNA"/>
</dbReference>
<proteinExistence type="predicted"/>
<gene>
    <name evidence="2" type="ORF">DEM25_013345</name>
</gene>
<keyword evidence="1" id="KW-0812">Transmembrane</keyword>
<dbReference type="InterPro" id="IPR008620">
    <property type="entry name" value="FixH"/>
</dbReference>
<dbReference type="Proteomes" id="UP000246132">
    <property type="component" value="Unassembled WGS sequence"/>
</dbReference>
<accession>A0A3A8AG16</accession>
<dbReference type="PIRSF" id="PIRSF011386">
    <property type="entry name" value="FixH"/>
    <property type="match status" value="1"/>
</dbReference>
<evidence type="ECO:0000256" key="1">
    <source>
        <dbReference type="SAM" id="Phobius"/>
    </source>
</evidence>
<reference evidence="2 3" key="1">
    <citation type="journal article" date="2018" name="Int. J. Syst. Bacteriol.">
        <title>Oceaniradius stylonemae gen. nov., sp. nov., isolated from a red alga, Stylonema cornu-cervi.</title>
        <authorList>
            <person name="Jeong S."/>
        </authorList>
    </citation>
    <scope>NUCLEOTIDE SEQUENCE [LARGE SCALE GENOMIC DNA]</scope>
    <source>
        <strain evidence="2 3">StC1</strain>
    </source>
</reference>
<evidence type="ECO:0000313" key="3">
    <source>
        <dbReference type="Proteomes" id="UP000246132"/>
    </source>
</evidence>
<dbReference type="AlphaFoldDB" id="A0A3A8AG16"/>
<keyword evidence="1" id="KW-1133">Transmembrane helix</keyword>
<dbReference type="InterPro" id="IPR018037">
    <property type="entry name" value="FixH_proteobacterial"/>
</dbReference>